<keyword evidence="3" id="KW-1185">Reference proteome</keyword>
<keyword evidence="1" id="KW-0732">Signal</keyword>
<dbReference type="AlphaFoldDB" id="A0A1Z4JG79"/>
<evidence type="ECO:0008006" key="4">
    <source>
        <dbReference type="Google" id="ProtNLM"/>
    </source>
</evidence>
<evidence type="ECO:0000256" key="1">
    <source>
        <dbReference type="SAM" id="SignalP"/>
    </source>
</evidence>
<organism evidence="2 3">
    <name type="scientific">Leptolyngbya boryana NIES-2135</name>
    <dbReference type="NCBI Taxonomy" id="1973484"/>
    <lineage>
        <taxon>Bacteria</taxon>
        <taxon>Bacillati</taxon>
        <taxon>Cyanobacteriota</taxon>
        <taxon>Cyanophyceae</taxon>
        <taxon>Leptolyngbyales</taxon>
        <taxon>Leptolyngbyaceae</taxon>
        <taxon>Leptolyngbya group</taxon>
        <taxon>Leptolyngbya</taxon>
    </lineage>
</organism>
<name>A0A1Z4JG79_LEPBY</name>
<dbReference type="Proteomes" id="UP000217895">
    <property type="component" value="Chromosome"/>
</dbReference>
<gene>
    <name evidence="2" type="ORF">NIES2135_25830</name>
</gene>
<accession>A0A1Z4JG79</accession>
<feature type="signal peptide" evidence="1">
    <location>
        <begin position="1"/>
        <end position="31"/>
    </location>
</feature>
<reference evidence="2 3" key="1">
    <citation type="submission" date="2017-06" db="EMBL/GenBank/DDBJ databases">
        <title>Genome sequencing of cyanobaciteial culture collection at National Institute for Environmental Studies (NIES).</title>
        <authorList>
            <person name="Hirose Y."/>
            <person name="Shimura Y."/>
            <person name="Fujisawa T."/>
            <person name="Nakamura Y."/>
            <person name="Kawachi M."/>
        </authorList>
    </citation>
    <scope>NUCLEOTIDE SEQUENCE [LARGE SCALE GENOMIC DNA]</scope>
    <source>
        <strain evidence="2 3">NIES-2135</strain>
    </source>
</reference>
<protein>
    <recommendedName>
        <fullName evidence="4">PEP-CTERM sorting domain-containing protein</fullName>
    </recommendedName>
</protein>
<proteinExistence type="predicted"/>
<evidence type="ECO:0000313" key="3">
    <source>
        <dbReference type="Proteomes" id="UP000217895"/>
    </source>
</evidence>
<dbReference type="EMBL" id="AP018203">
    <property type="protein sequence ID" value="BAY55759.1"/>
    <property type="molecule type" value="Genomic_DNA"/>
</dbReference>
<sequence length="230" mass="23812">MNSFLKCTLVAQAGAAIAIALSSVDIAPAHALAIDTSPTGLTNPAQTIDFSDLAGEAPVGTTALTNQYSSAGVTFSNLYFVGSADFDTISFGEFPYKDSASAFNITSLSNGMTTVNPFSIQFTSPQTRAAFKIYSSTPTVTFTALLNGTPIESFTSSSVTNGPPGEYYGFTGVTFDQIQIAVGDADLRAAGISSLQVGEATPVPFGFTPLPGLAVSGLLCGINRLRKRFA</sequence>
<feature type="chain" id="PRO_5011112905" description="PEP-CTERM sorting domain-containing protein" evidence="1">
    <location>
        <begin position="32"/>
        <end position="230"/>
    </location>
</feature>
<evidence type="ECO:0000313" key="2">
    <source>
        <dbReference type="EMBL" id="BAY55759.1"/>
    </source>
</evidence>